<dbReference type="EMBL" id="CP036434">
    <property type="protein sequence ID" value="QDV05496.1"/>
    <property type="molecule type" value="Genomic_DNA"/>
</dbReference>
<accession>A0A518EN34</accession>
<sequence precursor="true">MQRRSVHPRFQPRKPRIASLVLAMAGIACLASCSATSVRSVVDVVPANLSYSFEQRTPPESLPTAEAPSERRSPDHGVAGRELNSDVPAGTGWSLHRQPEDPFDSGPGSLTALGSGRAQLDPELGPLDLGYPLLVDLGAGEAPYDDGVRTIHGVELTRGGFSDALLQACWRERLTNASKLHATVAVSRLQDLGMLDGLGDMRFAWVVFGWTTSF</sequence>
<proteinExistence type="predicted"/>
<dbReference type="Proteomes" id="UP000320390">
    <property type="component" value="Chromosome"/>
</dbReference>
<evidence type="ECO:0000313" key="3">
    <source>
        <dbReference type="EMBL" id="QDV05496.1"/>
    </source>
</evidence>
<keyword evidence="2" id="KW-0732">Signal</keyword>
<evidence type="ECO:0000313" key="4">
    <source>
        <dbReference type="Proteomes" id="UP000320390"/>
    </source>
</evidence>
<organism evidence="3 4">
    <name type="scientific">Saltatorellus ferox</name>
    <dbReference type="NCBI Taxonomy" id="2528018"/>
    <lineage>
        <taxon>Bacteria</taxon>
        <taxon>Pseudomonadati</taxon>
        <taxon>Planctomycetota</taxon>
        <taxon>Planctomycetia</taxon>
        <taxon>Planctomycetia incertae sedis</taxon>
        <taxon>Saltatorellus</taxon>
    </lineage>
</organism>
<dbReference type="PROSITE" id="PS51257">
    <property type="entry name" value="PROKAR_LIPOPROTEIN"/>
    <property type="match status" value="1"/>
</dbReference>
<evidence type="ECO:0000256" key="2">
    <source>
        <dbReference type="SAM" id="SignalP"/>
    </source>
</evidence>
<feature type="compositionally biased region" description="Basic and acidic residues" evidence="1">
    <location>
        <begin position="68"/>
        <end position="79"/>
    </location>
</feature>
<feature type="chain" id="PRO_5021788062" evidence="2">
    <location>
        <begin position="31"/>
        <end position="214"/>
    </location>
</feature>
<gene>
    <name evidence="3" type="ORF">Poly30_09940</name>
</gene>
<feature type="region of interest" description="Disordered" evidence="1">
    <location>
        <begin position="54"/>
        <end position="117"/>
    </location>
</feature>
<name>A0A518EN34_9BACT</name>
<reference evidence="3 4" key="1">
    <citation type="submission" date="2019-02" db="EMBL/GenBank/DDBJ databases">
        <title>Deep-cultivation of Planctomycetes and their phenomic and genomic characterization uncovers novel biology.</title>
        <authorList>
            <person name="Wiegand S."/>
            <person name="Jogler M."/>
            <person name="Boedeker C."/>
            <person name="Pinto D."/>
            <person name="Vollmers J."/>
            <person name="Rivas-Marin E."/>
            <person name="Kohn T."/>
            <person name="Peeters S.H."/>
            <person name="Heuer A."/>
            <person name="Rast P."/>
            <person name="Oberbeckmann S."/>
            <person name="Bunk B."/>
            <person name="Jeske O."/>
            <person name="Meyerdierks A."/>
            <person name="Storesund J.E."/>
            <person name="Kallscheuer N."/>
            <person name="Luecker S."/>
            <person name="Lage O.M."/>
            <person name="Pohl T."/>
            <person name="Merkel B.J."/>
            <person name="Hornburger P."/>
            <person name="Mueller R.-W."/>
            <person name="Bruemmer F."/>
            <person name="Labrenz M."/>
            <person name="Spormann A.M."/>
            <person name="Op den Camp H."/>
            <person name="Overmann J."/>
            <person name="Amann R."/>
            <person name="Jetten M.S.M."/>
            <person name="Mascher T."/>
            <person name="Medema M.H."/>
            <person name="Devos D.P."/>
            <person name="Kaster A.-K."/>
            <person name="Ovreas L."/>
            <person name="Rohde M."/>
            <person name="Galperin M.Y."/>
            <person name="Jogler C."/>
        </authorList>
    </citation>
    <scope>NUCLEOTIDE SEQUENCE [LARGE SCALE GENOMIC DNA]</scope>
    <source>
        <strain evidence="3 4">Poly30</strain>
    </source>
</reference>
<protein>
    <submittedName>
        <fullName evidence="3">Uncharacterized protein</fullName>
    </submittedName>
</protein>
<dbReference type="AlphaFoldDB" id="A0A518EN34"/>
<evidence type="ECO:0000256" key="1">
    <source>
        <dbReference type="SAM" id="MobiDB-lite"/>
    </source>
</evidence>
<dbReference type="RefSeq" id="WP_145194897.1">
    <property type="nucleotide sequence ID" value="NZ_CP036434.1"/>
</dbReference>
<feature type="signal peptide" evidence="2">
    <location>
        <begin position="1"/>
        <end position="30"/>
    </location>
</feature>
<keyword evidence="4" id="KW-1185">Reference proteome</keyword>